<dbReference type="Proteomes" id="UP000078595">
    <property type="component" value="Chromosome 2"/>
</dbReference>
<reference evidence="2" key="1">
    <citation type="submission" date="2013-07" db="EMBL/GenBank/DDBJ databases">
        <title>The Genome Sequence of Cryptococcus dejecticola CBS10117.</title>
        <authorList>
            <consortium name="The Broad Institute Genome Sequencing Platform"/>
            <person name="Cuomo C."/>
            <person name="Litvintseva A."/>
            <person name="Chen Y."/>
            <person name="Heitman J."/>
            <person name="Sun S."/>
            <person name="Springer D."/>
            <person name="Dromer F."/>
            <person name="Young S.K."/>
            <person name="Zeng Q."/>
            <person name="Gargeya S."/>
            <person name="Fitzgerald M."/>
            <person name="Abouelleil A."/>
            <person name="Alvarado L."/>
            <person name="Berlin A.M."/>
            <person name="Chapman S.B."/>
            <person name="Dewar J."/>
            <person name="Goldberg J."/>
            <person name="Griggs A."/>
            <person name="Gujja S."/>
            <person name="Hansen M."/>
            <person name="Howarth C."/>
            <person name="Imamovic A."/>
            <person name="Larimer J."/>
            <person name="McCowan C."/>
            <person name="Murphy C."/>
            <person name="Pearson M."/>
            <person name="Priest M."/>
            <person name="Roberts A."/>
            <person name="Saif S."/>
            <person name="Shea T."/>
            <person name="Sykes S."/>
            <person name="Wortman J."/>
            <person name="Nusbaum C."/>
            <person name="Birren B."/>
        </authorList>
    </citation>
    <scope>NUCLEOTIDE SEQUENCE [LARGE SCALE GENOMIC DNA]</scope>
    <source>
        <strain evidence="2">CBS 10117</strain>
    </source>
</reference>
<sequence length="463" mass="51282">MSSDPAHTHGPVRGRGRIGKAPSGRSNANVSPNRYATTSDNAYNTLFAGQNSPSTQYLTTGMEYSNHDANAPFEHADPQYFDADANANANHQYGFTINSSGTASWWQDYIEPSWTFADPNPGSGALPDQYWPQPNVYQSNKVDYADTRGDPAGQLSGTFAYGQDTLSAHTNWPSNSFAWEAYSSHGNPYGSTGQNDLPDPNENYDIPPTGHTEPVAGASIDDASHVLLAHDILPPTTNTPAQADDDGSNTEVDDRKKLSAAEKKCVNRLLDILDDDTVDTDYLYLRTPREDEDPDLDGSALHSHAKLVRKHRRAAFDRVISLLEEFSESDGLLSGVPKISLEDIETCEKTSIILSTEDKHRQNNHRAWSLLKGRLDMDVLRAIYPALDNSTFSVKKRCKSGTNRFTEEGSIHWMVSHDPKRFTARRLRIGTSGRRYGKEGCGLEIKRGTRNETERFQPKTDIG</sequence>
<proteinExistence type="predicted"/>
<feature type="compositionally biased region" description="Polar residues" evidence="1">
    <location>
        <begin position="24"/>
        <end position="37"/>
    </location>
</feature>
<reference evidence="3" key="3">
    <citation type="submission" date="2024-02" db="EMBL/GenBank/DDBJ databases">
        <title>Comparative genomics of Cryptococcus and Kwoniella reveals pathogenesis evolution and contrasting modes of karyotype evolution via chromosome fusion or intercentromeric recombination.</title>
        <authorList>
            <person name="Coelho M.A."/>
            <person name="David-Palma M."/>
            <person name="Shea T."/>
            <person name="Bowers K."/>
            <person name="McGinley-Smith S."/>
            <person name="Mohammad A.W."/>
            <person name="Gnirke A."/>
            <person name="Yurkov A.M."/>
            <person name="Nowrousian M."/>
            <person name="Sun S."/>
            <person name="Cuomo C.A."/>
            <person name="Heitman J."/>
        </authorList>
    </citation>
    <scope>NUCLEOTIDE SEQUENCE</scope>
    <source>
        <strain evidence="3">CBS 10117</strain>
    </source>
</reference>
<evidence type="ECO:0000313" key="3">
    <source>
        <dbReference type="EMBL" id="WWC59793.1"/>
    </source>
</evidence>
<feature type="region of interest" description="Disordered" evidence="1">
    <location>
        <begin position="233"/>
        <end position="255"/>
    </location>
</feature>
<protein>
    <submittedName>
        <fullName evidence="2">Uncharacterized protein</fullName>
    </submittedName>
</protein>
<organism evidence="2">
    <name type="scientific">Kwoniella dejecticola CBS 10117</name>
    <dbReference type="NCBI Taxonomy" id="1296121"/>
    <lineage>
        <taxon>Eukaryota</taxon>
        <taxon>Fungi</taxon>
        <taxon>Dikarya</taxon>
        <taxon>Basidiomycota</taxon>
        <taxon>Agaricomycotina</taxon>
        <taxon>Tremellomycetes</taxon>
        <taxon>Tremellales</taxon>
        <taxon>Cryptococcaceae</taxon>
        <taxon>Kwoniella</taxon>
    </lineage>
</organism>
<dbReference type="RefSeq" id="XP_018265145.1">
    <property type="nucleotide sequence ID" value="XM_018404864.1"/>
</dbReference>
<name>A0A1A6AB77_9TREE</name>
<feature type="region of interest" description="Disordered" evidence="1">
    <location>
        <begin position="1"/>
        <end position="37"/>
    </location>
</feature>
<dbReference type="GeneID" id="28965204"/>
<dbReference type="EMBL" id="KI894028">
    <property type="protein sequence ID" value="OBR87303.1"/>
    <property type="molecule type" value="Genomic_DNA"/>
</dbReference>
<dbReference type="OrthoDB" id="10683128at2759"/>
<gene>
    <name evidence="2" type="ORF">I303_01505</name>
    <name evidence="3" type="ORF">I303_102355</name>
</gene>
<dbReference type="EMBL" id="CP144531">
    <property type="protein sequence ID" value="WWC59793.1"/>
    <property type="molecule type" value="Genomic_DNA"/>
</dbReference>
<evidence type="ECO:0000256" key="1">
    <source>
        <dbReference type="SAM" id="MobiDB-lite"/>
    </source>
</evidence>
<reference evidence="3" key="2">
    <citation type="submission" date="2013-07" db="EMBL/GenBank/DDBJ databases">
        <authorList>
            <consortium name="The Broad Institute Genome Sequencing Platform"/>
            <person name="Cuomo C."/>
            <person name="Litvintseva A."/>
            <person name="Chen Y."/>
            <person name="Heitman J."/>
            <person name="Sun S."/>
            <person name="Springer D."/>
            <person name="Dromer F."/>
            <person name="Young S.K."/>
            <person name="Zeng Q."/>
            <person name="Gargeya S."/>
            <person name="Fitzgerald M."/>
            <person name="Abouelleil A."/>
            <person name="Alvarado L."/>
            <person name="Berlin A.M."/>
            <person name="Chapman S.B."/>
            <person name="Dewar J."/>
            <person name="Goldberg J."/>
            <person name="Griggs A."/>
            <person name="Gujja S."/>
            <person name="Hansen M."/>
            <person name="Howarth C."/>
            <person name="Imamovic A."/>
            <person name="Larimer J."/>
            <person name="McCowan C."/>
            <person name="Murphy C."/>
            <person name="Pearson M."/>
            <person name="Priest M."/>
            <person name="Roberts A."/>
            <person name="Saif S."/>
            <person name="Shea T."/>
            <person name="Sykes S."/>
            <person name="Wortman J."/>
            <person name="Nusbaum C."/>
            <person name="Birren B."/>
        </authorList>
    </citation>
    <scope>NUCLEOTIDE SEQUENCE</scope>
    <source>
        <strain evidence="3">CBS 10117</strain>
    </source>
</reference>
<dbReference type="AlphaFoldDB" id="A0A1A6AB77"/>
<dbReference type="KEGG" id="kdj:28965204"/>
<evidence type="ECO:0000313" key="4">
    <source>
        <dbReference type="Proteomes" id="UP000078595"/>
    </source>
</evidence>
<keyword evidence="4" id="KW-1185">Reference proteome</keyword>
<accession>A0A1A6AB77</accession>
<dbReference type="VEuPathDB" id="FungiDB:I303_01505"/>
<evidence type="ECO:0000313" key="2">
    <source>
        <dbReference type="EMBL" id="OBR87303.1"/>
    </source>
</evidence>